<dbReference type="GO" id="GO:0030976">
    <property type="term" value="F:thiamine pyrophosphate binding"/>
    <property type="evidence" value="ECO:0007669"/>
    <property type="project" value="InterPro"/>
</dbReference>
<keyword evidence="14" id="KW-0479">Metal-binding</keyword>
<dbReference type="PANTHER" id="PTHR23152:SF4">
    <property type="entry name" value="2-OXOADIPATE DEHYDROGENASE COMPLEX COMPONENT E1"/>
    <property type="match status" value="1"/>
</dbReference>
<evidence type="ECO:0000256" key="4">
    <source>
        <dbReference type="ARBA" id="ARBA00005053"/>
    </source>
</evidence>
<evidence type="ECO:0000256" key="20">
    <source>
        <dbReference type="ARBA" id="ARBA00029773"/>
    </source>
</evidence>
<evidence type="ECO:0000256" key="28">
    <source>
        <dbReference type="ARBA" id="ARBA00052761"/>
    </source>
</evidence>
<keyword evidence="15" id="KW-0210">Decarboxylase</keyword>
<dbReference type="FunFam" id="3.40.50.11610:FF:000002">
    <property type="entry name" value="2-oxoglutarate dehydrogenase E1 component"/>
    <property type="match status" value="1"/>
</dbReference>
<keyword evidence="31" id="KW-0456">Lyase</keyword>
<dbReference type="Gene3D" id="3.40.50.12470">
    <property type="match status" value="1"/>
</dbReference>
<keyword evidence="13" id="KW-0808">Transferase</keyword>
<dbReference type="FunFam" id="3.40.50.970:FF:000018">
    <property type="entry name" value="2-oxoglutarate dehydrogenase E1 component"/>
    <property type="match status" value="1"/>
</dbReference>
<sequence length="1274" mass="139529">MSSQSPSNSSVSTDQDGQGKNPAAGFGANEWLVDEIYQQYLQDPNSVDRAWWDFFADYKPGSTGAAPEVRVESALAPGGAPAAAAGAAVAAPAATAPAAAPATPAPAVQAPAPAVPAPAAQAPVAPAKPAAAAPAPAVAKPAAKAAPATEAPAGPEYVTLRGPAAAVAKNMHASIEVPTATSVRAVPVKLLFDNRIVINNHLKRARGGKISFTHLIGYAMVQAIKAMPSMNYSFTEKDGKPTLVKPEHINFGLAIDLVKPNGDRQLVVAGIKKAETLNFFEFWQAYEDIVKRARQGKLTMDDFSGVTVSLTNPGGLGTVHSVPRLMPGQSVIMGVGSMDYPAEFQGTSQDTLNKLGISKVMTLTSTYDHRVIQGAASGEFLRIVANLLLGDEGFYDGIFESLRIPYEPVRWLKDIDASHDDDVTKAARVFELIHSYRVRGHVMADTDPLEYRQRKHPDLDITEHGLTLWDLEREFAVGGFAGKSLMKLRDVLGVLRDSYCRTTGIEFMHIQDPKQRKWIQDRVERPHSKPEREEQLRILRRLNAAEAFETFLQTKYVGQKRFSLEGGESVIPLLDAVIDSAAESRLDEVVIGMAHRGRLNVLANIVGKSYAQIFREFEGNLDPKSMHGSGDVKYHLGAEGTFTGLDGEQIKVSLVANPSHLEAVDPVLEGVVRAKQDVINKGGTDFTVLPVALHGDAAFAGQGVVAETLNMSQLRGYRTGGTVHIVINNQVGFTAAPESSRSSMYATDVARMIEAPIIHVNGDDPEAVVRVARLAFEFRQTFNKDVVIDLICYRRRGHNEGDNPQFTNPQMYNLIDKKRSVRKLYTESLIGRGDITLEEAEQALQDFQGQLEKVFAEVREATSHPGEIQSPEPQAEFPAALTTAVSQEVVKRIAESQVNIPDRIKVHPRLMPQLQRRAASVEDGTIDWGMGETLAIGSLLMEGTPVRLSGQDTRRGTFGQRHAVLVDQETGEDYTPLMYLTEEQARYNVYDSLLSEYAAMGFEYGYSLARPESLVMWEAQFGDFVNGAQTVVDEFISSAEQKWSQTSGVTLLLPHGYEGQGPDHSSARPERFLQMCAQNNMTVAMPTLPSNYFHLLRWQVHNPHHKPLIVFTPKSMLRLKAAASKAEEFTTGGFRPVIGDEFVDPNAVRKVVFCAGKVYYDLKAERDKRGATDTALIRLERLYPLPGAELQAEIAKFPNAEKYLWAQEEPANQGAWPFIALNLIDHLDLAVGADIPHGERLRRISRPHGSSPAVGSKKRHEQEQEQLVSEVFDA</sequence>
<evidence type="ECO:0000256" key="27">
    <source>
        <dbReference type="ARBA" id="ARBA00051911"/>
    </source>
</evidence>
<feature type="domain" description="Transketolase-like pyrimidine-binding" evidence="30">
    <location>
        <begin position="926"/>
        <end position="1119"/>
    </location>
</feature>
<dbReference type="SUPFAM" id="SSF52518">
    <property type="entry name" value="Thiamin diphosphate-binding fold (THDP-binding)"/>
    <property type="match status" value="2"/>
</dbReference>
<dbReference type="GO" id="GO:0000287">
    <property type="term" value="F:magnesium ion binding"/>
    <property type="evidence" value="ECO:0007669"/>
    <property type="project" value="UniProtKB-ARBA"/>
</dbReference>
<dbReference type="InterPro" id="IPR001017">
    <property type="entry name" value="DH_E1"/>
</dbReference>
<proteinExistence type="inferred from homology"/>
<evidence type="ECO:0000256" key="12">
    <source>
        <dbReference type="ARBA" id="ARBA00022533"/>
    </source>
</evidence>
<dbReference type="EMBL" id="CP108253">
    <property type="protein sequence ID" value="WTU40366.1"/>
    <property type="molecule type" value="Genomic_DNA"/>
</dbReference>
<dbReference type="InterPro" id="IPR001078">
    <property type="entry name" value="2-oxoacid_DH_actylTfrase"/>
</dbReference>
<evidence type="ECO:0000256" key="5">
    <source>
        <dbReference type="ARBA" id="ARBA00007702"/>
    </source>
</evidence>
<evidence type="ECO:0000256" key="1">
    <source>
        <dbReference type="ARBA" id="ARBA00001946"/>
    </source>
</evidence>
<dbReference type="InterPro" id="IPR042179">
    <property type="entry name" value="KGD_C_sf"/>
</dbReference>
<evidence type="ECO:0000256" key="11">
    <source>
        <dbReference type="ARBA" id="ARBA00022532"/>
    </source>
</evidence>
<keyword evidence="16" id="KW-0460">Magnesium</keyword>
<evidence type="ECO:0000256" key="8">
    <source>
        <dbReference type="ARBA" id="ARBA00012945"/>
    </source>
</evidence>
<dbReference type="AlphaFoldDB" id="A0AAU2GYT0"/>
<keyword evidence="18" id="KW-0786">Thiamine pyrophosphate</keyword>
<dbReference type="Pfam" id="PF00676">
    <property type="entry name" value="E1_dh"/>
    <property type="match status" value="1"/>
</dbReference>
<comment type="catalytic activity">
    <reaction evidence="28">
        <text>N(6)-[(R)-dihydrolipoyl]-L-lysyl-[protein] + succinyl-CoA = N(6)-[(R)-S(8)-succinyldihydrolipoyl]-L-lysyl-[protein] + CoA</text>
        <dbReference type="Rhea" id="RHEA:15213"/>
        <dbReference type="Rhea" id="RHEA-COMP:10475"/>
        <dbReference type="Rhea" id="RHEA-COMP:20092"/>
        <dbReference type="ChEBI" id="CHEBI:57287"/>
        <dbReference type="ChEBI" id="CHEBI:57292"/>
        <dbReference type="ChEBI" id="CHEBI:83100"/>
        <dbReference type="ChEBI" id="CHEBI:83120"/>
        <dbReference type="EC" id="2.3.1.61"/>
    </reaction>
</comment>
<comment type="catalytic activity">
    <reaction evidence="27">
        <text>N(6)-[(R)-lipoyl]-L-lysyl-[protein] + 2-oxoglutarate + H(+) = N(6)-[(R)-S(8)-succinyldihydrolipoyl]-L-lysyl-[protein] + CO2</text>
        <dbReference type="Rhea" id="RHEA:12188"/>
        <dbReference type="Rhea" id="RHEA-COMP:10474"/>
        <dbReference type="Rhea" id="RHEA-COMP:20092"/>
        <dbReference type="ChEBI" id="CHEBI:15378"/>
        <dbReference type="ChEBI" id="CHEBI:16526"/>
        <dbReference type="ChEBI" id="CHEBI:16810"/>
        <dbReference type="ChEBI" id="CHEBI:83099"/>
        <dbReference type="ChEBI" id="CHEBI:83120"/>
        <dbReference type="EC" id="1.2.4.2"/>
    </reaction>
</comment>
<dbReference type="SMART" id="SM00861">
    <property type="entry name" value="Transket_pyr"/>
    <property type="match status" value="1"/>
</dbReference>
<dbReference type="InterPro" id="IPR032106">
    <property type="entry name" value="2-oxogl_dehyd_N"/>
</dbReference>
<protein>
    <recommendedName>
        <fullName evidence="10">Multifunctional 2-oxoglutarate metabolism enzyme</fullName>
        <ecNumber evidence="7">1.2.4.2</ecNumber>
        <ecNumber evidence="9">2.2.1.5</ecNumber>
        <ecNumber evidence="8">2.3.1.61</ecNumber>
        <ecNumber evidence="6">4.1.1.71</ecNumber>
    </recommendedName>
    <alternativeName>
        <fullName evidence="20">2-hydroxy-3-oxoadipate synthase</fullName>
    </alternativeName>
    <alternativeName>
        <fullName evidence="21">2-oxoglutarate carboxy-lyase</fullName>
    </alternativeName>
    <alternativeName>
        <fullName evidence="23">2-oxoglutarate decarboxylase</fullName>
    </alternativeName>
    <alternativeName>
        <fullName evidence="22">Alpha-ketoglutarate decarboxylase</fullName>
    </alternativeName>
    <alternativeName>
        <fullName evidence="24">Alpha-ketoglutarate-glyoxylate carboligase</fullName>
    </alternativeName>
</protein>
<evidence type="ECO:0000256" key="17">
    <source>
        <dbReference type="ARBA" id="ARBA00023002"/>
    </source>
</evidence>
<accession>A0AAU2GYT0</accession>
<evidence type="ECO:0000256" key="23">
    <source>
        <dbReference type="ARBA" id="ARBA00032880"/>
    </source>
</evidence>
<evidence type="ECO:0000256" key="14">
    <source>
        <dbReference type="ARBA" id="ARBA00022723"/>
    </source>
</evidence>
<dbReference type="Pfam" id="PF16078">
    <property type="entry name" value="2-oxogl_dehyd_N"/>
    <property type="match status" value="1"/>
</dbReference>
<evidence type="ECO:0000256" key="3">
    <source>
        <dbReference type="ARBA" id="ARBA00004813"/>
    </source>
</evidence>
<dbReference type="Pfam" id="PF00198">
    <property type="entry name" value="2-oxoacid_dh"/>
    <property type="match status" value="1"/>
</dbReference>
<keyword evidence="11" id="KW-0816">Tricarboxylic acid cycle</keyword>
<dbReference type="Pfam" id="PF02779">
    <property type="entry name" value="Transket_pyr"/>
    <property type="match status" value="1"/>
</dbReference>
<gene>
    <name evidence="31" type="ORF">OHV25_12625</name>
</gene>
<dbReference type="InterPro" id="IPR029061">
    <property type="entry name" value="THDP-binding"/>
</dbReference>
<dbReference type="EC" id="4.1.1.71" evidence="6"/>
<evidence type="ECO:0000256" key="21">
    <source>
        <dbReference type="ARBA" id="ARBA00030696"/>
    </source>
</evidence>
<dbReference type="GO" id="GO:0005829">
    <property type="term" value="C:cytosol"/>
    <property type="evidence" value="ECO:0007669"/>
    <property type="project" value="TreeGrafter"/>
</dbReference>
<feature type="region of interest" description="Disordered" evidence="29">
    <location>
        <begin position="1243"/>
        <end position="1274"/>
    </location>
</feature>
<dbReference type="Gene3D" id="3.40.50.970">
    <property type="match status" value="1"/>
</dbReference>
<dbReference type="GO" id="GO:0004149">
    <property type="term" value="F:dihydrolipoyllysine-residue succinyltransferase activity"/>
    <property type="evidence" value="ECO:0007669"/>
    <property type="project" value="UniProtKB-EC"/>
</dbReference>
<evidence type="ECO:0000259" key="30">
    <source>
        <dbReference type="SMART" id="SM00861"/>
    </source>
</evidence>
<dbReference type="EC" id="1.2.4.2" evidence="7"/>
<dbReference type="InterPro" id="IPR005475">
    <property type="entry name" value="Transketolase-like_Pyr-bd"/>
</dbReference>
<organism evidence="31">
    <name type="scientific">Streptomyces sp. NBC_00060</name>
    <dbReference type="NCBI Taxonomy" id="2975636"/>
    <lineage>
        <taxon>Bacteria</taxon>
        <taxon>Bacillati</taxon>
        <taxon>Actinomycetota</taxon>
        <taxon>Actinomycetes</taxon>
        <taxon>Kitasatosporales</taxon>
        <taxon>Streptomycetaceae</taxon>
        <taxon>Streptomyces</taxon>
    </lineage>
</organism>
<dbReference type="PANTHER" id="PTHR23152">
    <property type="entry name" value="2-OXOGLUTARATE DEHYDROGENASE"/>
    <property type="match status" value="1"/>
</dbReference>
<comment type="catalytic activity">
    <reaction evidence="26">
        <text>2-oxoglutarate + H(+) = succinate semialdehyde + CO2</text>
        <dbReference type="Rhea" id="RHEA:10524"/>
        <dbReference type="ChEBI" id="CHEBI:15378"/>
        <dbReference type="ChEBI" id="CHEBI:16526"/>
        <dbReference type="ChEBI" id="CHEBI:16810"/>
        <dbReference type="ChEBI" id="CHEBI:57706"/>
        <dbReference type="EC" id="4.1.1.71"/>
    </reaction>
</comment>
<dbReference type="GO" id="GO:0004591">
    <property type="term" value="F:oxoglutarate dehydrogenase (succinyl-transferring) activity"/>
    <property type="evidence" value="ECO:0007669"/>
    <property type="project" value="UniProtKB-EC"/>
</dbReference>
<dbReference type="GO" id="GO:0050439">
    <property type="term" value="F:2-hydroxy-3-oxoadipate synthase activity"/>
    <property type="evidence" value="ECO:0007669"/>
    <property type="project" value="UniProtKB-EC"/>
</dbReference>
<dbReference type="Gene3D" id="3.40.50.11610">
    <property type="entry name" value="Multifunctional 2-oxoglutarate metabolism enzyme, C-terminal domain"/>
    <property type="match status" value="1"/>
</dbReference>
<dbReference type="InterPro" id="IPR011603">
    <property type="entry name" value="2oxoglutarate_DH_E1"/>
</dbReference>
<evidence type="ECO:0000256" key="15">
    <source>
        <dbReference type="ARBA" id="ARBA00022793"/>
    </source>
</evidence>
<dbReference type="GO" id="GO:0045252">
    <property type="term" value="C:oxoglutarate dehydrogenase complex"/>
    <property type="evidence" value="ECO:0007669"/>
    <property type="project" value="TreeGrafter"/>
</dbReference>
<dbReference type="InterPro" id="IPR023213">
    <property type="entry name" value="CAT-like_dom_sf"/>
</dbReference>
<dbReference type="PIRSF" id="PIRSF000157">
    <property type="entry name" value="Oxoglu_dh_E1"/>
    <property type="match status" value="1"/>
</dbReference>
<feature type="compositionally biased region" description="Low complexity" evidence="29">
    <location>
        <begin position="1"/>
        <end position="12"/>
    </location>
</feature>
<name>A0AAU2GYT0_9ACTN</name>
<dbReference type="Gene3D" id="3.30.559.10">
    <property type="entry name" value="Chloramphenicol acetyltransferase-like domain"/>
    <property type="match status" value="1"/>
</dbReference>
<dbReference type="NCBIfam" id="NF006914">
    <property type="entry name" value="PRK09404.1"/>
    <property type="match status" value="1"/>
</dbReference>
<evidence type="ECO:0000256" key="19">
    <source>
        <dbReference type="ARBA" id="ARBA00023268"/>
    </source>
</evidence>
<evidence type="ECO:0000256" key="7">
    <source>
        <dbReference type="ARBA" id="ARBA00012280"/>
    </source>
</evidence>
<dbReference type="GO" id="GO:0008683">
    <property type="term" value="F:2-oxoglutarate decarboxylase activity"/>
    <property type="evidence" value="ECO:0007669"/>
    <property type="project" value="UniProtKB-EC"/>
</dbReference>
<comment type="pathway">
    <text evidence="3">Carbohydrate metabolism; tricarboxylic acid cycle; succinyl-CoA from 2-oxoglutarate (dehydrogenase route): step 1/1.</text>
</comment>
<evidence type="ECO:0000256" key="9">
    <source>
        <dbReference type="ARBA" id="ARBA00013148"/>
    </source>
</evidence>
<keyword evidence="19" id="KW-0511">Multifunctional enzyme</keyword>
<dbReference type="EC" id="2.3.1.61" evidence="8"/>
<evidence type="ECO:0000256" key="13">
    <source>
        <dbReference type="ARBA" id="ARBA00022679"/>
    </source>
</evidence>
<dbReference type="NCBIfam" id="NF008907">
    <property type="entry name" value="PRK12270.1"/>
    <property type="match status" value="1"/>
</dbReference>
<evidence type="ECO:0000256" key="26">
    <source>
        <dbReference type="ARBA" id="ARBA00049135"/>
    </source>
</evidence>
<evidence type="ECO:0000256" key="18">
    <source>
        <dbReference type="ARBA" id="ARBA00023052"/>
    </source>
</evidence>
<evidence type="ECO:0000256" key="10">
    <source>
        <dbReference type="ARBA" id="ARBA00020204"/>
    </source>
</evidence>
<comment type="cofactor">
    <cofactor evidence="2">
        <name>thiamine diphosphate</name>
        <dbReference type="ChEBI" id="CHEBI:58937"/>
    </cofactor>
</comment>
<dbReference type="Gene3D" id="1.10.287.1150">
    <property type="entry name" value="TPP helical domain"/>
    <property type="match status" value="1"/>
</dbReference>
<dbReference type="InterPro" id="IPR031717">
    <property type="entry name" value="ODO-1/KGD_C"/>
</dbReference>
<comment type="pathway">
    <text evidence="4">Carbohydrate metabolism; tricarboxylic acid cycle; succinate from 2-oxoglutarate (transferase route): step 1/2.</text>
</comment>
<evidence type="ECO:0000313" key="31">
    <source>
        <dbReference type="EMBL" id="WTU40366.1"/>
    </source>
</evidence>
<dbReference type="EC" id="2.2.1.5" evidence="9"/>
<comment type="cofactor">
    <cofactor evidence="1">
        <name>Mg(2+)</name>
        <dbReference type="ChEBI" id="CHEBI:18420"/>
    </cofactor>
</comment>
<dbReference type="Pfam" id="PF16870">
    <property type="entry name" value="OxoGdeHyase_C"/>
    <property type="match status" value="1"/>
</dbReference>
<evidence type="ECO:0000256" key="2">
    <source>
        <dbReference type="ARBA" id="ARBA00001964"/>
    </source>
</evidence>
<evidence type="ECO:0000256" key="29">
    <source>
        <dbReference type="SAM" id="MobiDB-lite"/>
    </source>
</evidence>
<reference evidence="31" key="1">
    <citation type="submission" date="2022-10" db="EMBL/GenBank/DDBJ databases">
        <title>The complete genomes of actinobacterial strains from the NBC collection.</title>
        <authorList>
            <person name="Joergensen T.S."/>
            <person name="Alvarez Arevalo M."/>
            <person name="Sterndorff E.B."/>
            <person name="Faurdal D."/>
            <person name="Vuksanovic O."/>
            <person name="Mourched A.-S."/>
            <person name="Charusanti P."/>
            <person name="Shaw S."/>
            <person name="Blin K."/>
            <person name="Weber T."/>
        </authorList>
    </citation>
    <scope>NUCLEOTIDE SEQUENCE</scope>
    <source>
        <strain evidence="31">NBC_00060</strain>
    </source>
</reference>
<dbReference type="SUPFAM" id="SSF52777">
    <property type="entry name" value="CoA-dependent acyltransferases"/>
    <property type="match status" value="1"/>
</dbReference>
<evidence type="ECO:0000256" key="25">
    <source>
        <dbReference type="ARBA" id="ARBA00047721"/>
    </source>
</evidence>
<comment type="similarity">
    <text evidence="5">Belongs to the 2-oxoacid dehydrogenase family. Kgd subfamily.</text>
</comment>
<keyword evidence="17" id="KW-0560">Oxidoreductase</keyword>
<keyword evidence="12" id="KW-0021">Allosteric enzyme</keyword>
<dbReference type="NCBIfam" id="TIGR00239">
    <property type="entry name" value="2oxo_dh_E1"/>
    <property type="match status" value="1"/>
</dbReference>
<dbReference type="FunFam" id="3.30.559.10:FF:000011">
    <property type="entry name" value="2-oxoglutarate dehydrogenase E1 component"/>
    <property type="match status" value="1"/>
</dbReference>
<evidence type="ECO:0000256" key="6">
    <source>
        <dbReference type="ARBA" id="ARBA00012226"/>
    </source>
</evidence>
<dbReference type="GO" id="GO:0006099">
    <property type="term" value="P:tricarboxylic acid cycle"/>
    <property type="evidence" value="ECO:0007669"/>
    <property type="project" value="UniProtKB-KW"/>
</dbReference>
<evidence type="ECO:0000256" key="24">
    <source>
        <dbReference type="ARBA" id="ARBA00033243"/>
    </source>
</evidence>
<feature type="region of interest" description="Disordered" evidence="29">
    <location>
        <begin position="1"/>
        <end position="26"/>
    </location>
</feature>
<dbReference type="CDD" id="cd02016">
    <property type="entry name" value="TPP_E1_OGDC_like"/>
    <property type="match status" value="1"/>
</dbReference>
<comment type="catalytic activity">
    <reaction evidence="25">
        <text>glyoxylate + 2-oxoglutarate + H(+) = 2-hydroxy-3-oxoadipate + CO2</text>
        <dbReference type="Rhea" id="RHEA:14341"/>
        <dbReference type="ChEBI" id="CHEBI:15378"/>
        <dbReference type="ChEBI" id="CHEBI:16526"/>
        <dbReference type="ChEBI" id="CHEBI:16810"/>
        <dbReference type="ChEBI" id="CHEBI:36655"/>
        <dbReference type="ChEBI" id="CHEBI:57712"/>
        <dbReference type="EC" id="2.2.1.5"/>
    </reaction>
</comment>
<evidence type="ECO:0000256" key="22">
    <source>
        <dbReference type="ARBA" id="ARBA00032625"/>
    </source>
</evidence>
<evidence type="ECO:0000256" key="16">
    <source>
        <dbReference type="ARBA" id="ARBA00022842"/>
    </source>
</evidence>
<dbReference type="FunFam" id="1.10.287.1150:FF:000003">
    <property type="entry name" value="2-oxoglutarate dehydrogenase, E1 subunit"/>
    <property type="match status" value="1"/>
</dbReference>